<feature type="domain" description="Serine hydrolase" evidence="5">
    <location>
        <begin position="273"/>
        <end position="322"/>
    </location>
</feature>
<reference evidence="7" key="1">
    <citation type="submission" date="2025-08" db="UniProtKB">
        <authorList>
            <consortium name="RefSeq"/>
        </authorList>
    </citation>
    <scope>IDENTIFICATION</scope>
    <source>
        <tissue evidence="7">Total insect</tissue>
    </source>
</reference>
<dbReference type="SUPFAM" id="SSF53474">
    <property type="entry name" value="alpha/beta-Hydrolases"/>
    <property type="match status" value="1"/>
</dbReference>
<evidence type="ECO:0000313" key="6">
    <source>
        <dbReference type="Proteomes" id="UP000515158"/>
    </source>
</evidence>
<dbReference type="Proteomes" id="UP000515158">
    <property type="component" value="Unplaced"/>
</dbReference>
<feature type="transmembrane region" description="Helical" evidence="3">
    <location>
        <begin position="52"/>
        <end position="81"/>
    </location>
</feature>
<dbReference type="Pfam" id="PF00561">
    <property type="entry name" value="Abhydrolase_1"/>
    <property type="match status" value="1"/>
</dbReference>
<dbReference type="AlphaFoldDB" id="A0A6P9ABC6"/>
<dbReference type="CTD" id="44441"/>
<protein>
    <recommendedName>
        <fullName evidence="1">Protein ABHD13</fullName>
    </recommendedName>
    <alternativeName>
        <fullName evidence="2">Alpha/beta hydrolase domain-containing protein 13</fullName>
    </alternativeName>
</protein>
<dbReference type="OrthoDB" id="10249433at2759"/>
<dbReference type="FunCoup" id="A0A6P9ABC6">
    <property type="interactions" value="1114"/>
</dbReference>
<dbReference type="GO" id="GO:0008474">
    <property type="term" value="F:palmitoyl-(protein) hydrolase activity"/>
    <property type="evidence" value="ECO:0007669"/>
    <property type="project" value="TreeGrafter"/>
</dbReference>
<evidence type="ECO:0000256" key="3">
    <source>
        <dbReference type="SAM" id="Phobius"/>
    </source>
</evidence>
<gene>
    <name evidence="7" type="primary">LOC117653688</name>
</gene>
<dbReference type="GeneID" id="117653688"/>
<sequence>MNETPLIRKEEPIPECKIPMNVPVPVKYSLRILALVFILLQKSWMSLTATAVIYTVVYIVFGGFISFLLLFCCILLILYYAQDGLLYYPHVPKNSRAVVLEPTMLGLPSETVYIRSADGTLLHCFLIRQPEPACTKAPTILFLHGNAGNIGNRLPNVVGLYKLLGANIFMLEYRGFGLSEGKPSEGGFYADARAALNYLHSRNDINSKEIILFGRSLGGAVAIDVASCPNYSSKIWALVVENTFTSVPDMAKILIGSYLGFLPMWCHKNKFLSFNKVRRITLPSLFLSGLSDDLVPPSMMECLYECCASSLKQKFVFPNGTHNETWRCQGYFHVWMGLLVELRKRDANLADQTTTRAQPLIHSVIETV</sequence>
<feature type="domain" description="AB hydrolase-1" evidence="4">
    <location>
        <begin position="138"/>
        <end position="263"/>
    </location>
</feature>
<organism evidence="7">
    <name type="scientific">Thrips palmi</name>
    <name type="common">Melon thrips</name>
    <dbReference type="NCBI Taxonomy" id="161013"/>
    <lineage>
        <taxon>Eukaryota</taxon>
        <taxon>Metazoa</taxon>
        <taxon>Ecdysozoa</taxon>
        <taxon>Arthropoda</taxon>
        <taxon>Hexapoda</taxon>
        <taxon>Insecta</taxon>
        <taxon>Pterygota</taxon>
        <taxon>Neoptera</taxon>
        <taxon>Paraneoptera</taxon>
        <taxon>Thysanoptera</taxon>
        <taxon>Terebrantia</taxon>
        <taxon>Thripoidea</taxon>
        <taxon>Thripidae</taxon>
        <taxon>Thrips</taxon>
    </lineage>
</organism>
<accession>A0A6P9ABC6</accession>
<name>A0A6P9ABC6_THRPL</name>
<dbReference type="KEGG" id="tpal:117653688"/>
<proteinExistence type="predicted"/>
<dbReference type="RefSeq" id="XP_034255413.1">
    <property type="nucleotide sequence ID" value="XM_034399522.1"/>
</dbReference>
<dbReference type="Gene3D" id="3.40.50.1820">
    <property type="entry name" value="alpha/beta hydrolase"/>
    <property type="match status" value="1"/>
</dbReference>
<dbReference type="InterPro" id="IPR000073">
    <property type="entry name" value="AB_hydrolase_1"/>
</dbReference>
<dbReference type="InterPro" id="IPR029058">
    <property type="entry name" value="AB_hydrolase_fold"/>
</dbReference>
<keyword evidence="3" id="KW-0472">Membrane</keyword>
<evidence type="ECO:0000313" key="7">
    <source>
        <dbReference type="RefSeq" id="XP_034255413.1"/>
    </source>
</evidence>
<evidence type="ECO:0000259" key="5">
    <source>
        <dbReference type="Pfam" id="PF03959"/>
    </source>
</evidence>
<evidence type="ECO:0000256" key="2">
    <source>
        <dbReference type="ARBA" id="ARBA00042701"/>
    </source>
</evidence>
<keyword evidence="3" id="KW-1133">Transmembrane helix</keyword>
<keyword evidence="3" id="KW-0812">Transmembrane</keyword>
<dbReference type="InParanoid" id="A0A6P9ABC6"/>
<evidence type="ECO:0000256" key="1">
    <source>
        <dbReference type="ARBA" id="ARBA00040125"/>
    </source>
</evidence>
<dbReference type="PANTHER" id="PTHR12277">
    <property type="entry name" value="ALPHA/BETA HYDROLASE DOMAIN-CONTAINING PROTEIN"/>
    <property type="match status" value="1"/>
</dbReference>
<dbReference type="Pfam" id="PF03959">
    <property type="entry name" value="FSH1"/>
    <property type="match status" value="1"/>
</dbReference>
<dbReference type="PANTHER" id="PTHR12277:SF81">
    <property type="entry name" value="PROTEIN ABHD13"/>
    <property type="match status" value="1"/>
</dbReference>
<dbReference type="GO" id="GO:0016020">
    <property type="term" value="C:membrane"/>
    <property type="evidence" value="ECO:0007669"/>
    <property type="project" value="TreeGrafter"/>
</dbReference>
<keyword evidence="6" id="KW-1185">Reference proteome</keyword>
<dbReference type="InterPro" id="IPR005645">
    <property type="entry name" value="FSH-like_dom"/>
</dbReference>
<evidence type="ECO:0000259" key="4">
    <source>
        <dbReference type="Pfam" id="PF00561"/>
    </source>
</evidence>